<dbReference type="PANTHER" id="PTHR43245">
    <property type="entry name" value="BIFUNCTIONAL POLYMYXIN RESISTANCE PROTEIN ARNA"/>
    <property type="match status" value="1"/>
</dbReference>
<evidence type="ECO:0000259" key="1">
    <source>
        <dbReference type="Pfam" id="PF01370"/>
    </source>
</evidence>
<dbReference type="Pfam" id="PF01370">
    <property type="entry name" value="Epimerase"/>
    <property type="match status" value="1"/>
</dbReference>
<feature type="domain" description="NAD-dependent epimerase/dehydratase" evidence="1">
    <location>
        <begin position="7"/>
        <end position="247"/>
    </location>
</feature>
<dbReference type="PANTHER" id="PTHR43245:SF53">
    <property type="entry name" value="EPIMERASE-RELATED"/>
    <property type="match status" value="1"/>
</dbReference>
<keyword evidence="3" id="KW-1185">Reference proteome</keyword>
<dbReference type="InterPro" id="IPR050177">
    <property type="entry name" value="Lipid_A_modif_metabolic_enz"/>
</dbReference>
<evidence type="ECO:0000313" key="3">
    <source>
        <dbReference type="Proteomes" id="UP000422569"/>
    </source>
</evidence>
<organism evidence="2 3">
    <name type="scientific">Methylocystis parvus</name>
    <dbReference type="NCBI Taxonomy" id="134"/>
    <lineage>
        <taxon>Bacteria</taxon>
        <taxon>Pseudomonadati</taxon>
        <taxon>Pseudomonadota</taxon>
        <taxon>Alphaproteobacteria</taxon>
        <taxon>Hyphomicrobiales</taxon>
        <taxon>Methylocystaceae</taxon>
        <taxon>Methylocystis</taxon>
    </lineage>
</organism>
<dbReference type="InterPro" id="IPR036291">
    <property type="entry name" value="NAD(P)-bd_dom_sf"/>
</dbReference>
<gene>
    <name evidence="2" type="ORF">F7D14_06745</name>
</gene>
<accession>A0A6B8M797</accession>
<dbReference type="RefSeq" id="WP_016920092.1">
    <property type="nucleotide sequence ID" value="NZ_CP044331.1"/>
</dbReference>
<dbReference type="Proteomes" id="UP000422569">
    <property type="component" value="Chromosome"/>
</dbReference>
<proteinExistence type="predicted"/>
<dbReference type="Gene3D" id="3.90.25.10">
    <property type="entry name" value="UDP-galactose 4-epimerase, domain 1"/>
    <property type="match status" value="1"/>
</dbReference>
<sequence length="327" mass="34643">MAAYERIFLTGGAGFVGSHVAAALAAAYPDARRAILLRPGETGANPAFTPVAGDLLDEVAIERIVAELRPDLVVHLAGQASIGQAAKAAETTWRVNFHGAFSLGAALARHAPQAVVLFSSTAAAYGASFRDGALTEEAAVRPMDVYSRSKVAAESALGDVIGEEARLIVARPVNHSGPGQRSRNFVLASFAAQIAAIEAGEAEPRMKVGDLSKARDFLDVRDVVDAYMRLIARARDLPERVSIFNIGSGEARTIASLLEEMRALARVPFEVEVDPKLLRPSGTDIASVACDATKLRKATGWRPRFSARDMLGALLDEWRAAVASGQA</sequence>
<dbReference type="SUPFAM" id="SSF51735">
    <property type="entry name" value="NAD(P)-binding Rossmann-fold domains"/>
    <property type="match status" value="1"/>
</dbReference>
<dbReference type="InterPro" id="IPR001509">
    <property type="entry name" value="Epimerase_deHydtase"/>
</dbReference>
<evidence type="ECO:0000313" key="2">
    <source>
        <dbReference type="EMBL" id="QGM97203.1"/>
    </source>
</evidence>
<dbReference type="KEGG" id="mpar:F7D14_06745"/>
<dbReference type="AlphaFoldDB" id="A0A6B8M797"/>
<reference evidence="2 3" key="1">
    <citation type="submission" date="2019-09" db="EMBL/GenBank/DDBJ databases">
        <title>Isolation and complete genome sequencing of Methylocystis species.</title>
        <authorList>
            <person name="Rumah B.L."/>
            <person name="Stead C.E."/>
            <person name="Stevens B.C."/>
            <person name="Minton N.P."/>
            <person name="Grosse-Honebrink A."/>
            <person name="Zhang Y."/>
        </authorList>
    </citation>
    <scope>NUCLEOTIDE SEQUENCE [LARGE SCALE GENOMIC DNA]</scope>
    <source>
        <strain evidence="2 3">BRCS2</strain>
    </source>
</reference>
<name>A0A6B8M797_9HYPH</name>
<dbReference type="Gene3D" id="3.40.50.720">
    <property type="entry name" value="NAD(P)-binding Rossmann-like Domain"/>
    <property type="match status" value="1"/>
</dbReference>
<dbReference type="EMBL" id="CP044331">
    <property type="protein sequence ID" value="QGM97203.1"/>
    <property type="molecule type" value="Genomic_DNA"/>
</dbReference>
<protein>
    <submittedName>
        <fullName evidence="2">NAD-dependent epimerase/dehydratase family protein</fullName>
    </submittedName>
</protein>